<feature type="compositionally biased region" description="Low complexity" evidence="1">
    <location>
        <begin position="53"/>
        <end position="67"/>
    </location>
</feature>
<feature type="compositionally biased region" description="Low complexity" evidence="1">
    <location>
        <begin position="98"/>
        <end position="108"/>
    </location>
</feature>
<dbReference type="PANTHER" id="PTHR15034">
    <property type="entry name" value="DEATH DOMAIN-CONTAINING PROTEIN CRADD"/>
    <property type="match status" value="1"/>
</dbReference>
<feature type="non-terminal residue" evidence="3">
    <location>
        <position position="385"/>
    </location>
</feature>
<dbReference type="CDD" id="cd01671">
    <property type="entry name" value="CARD"/>
    <property type="match status" value="1"/>
</dbReference>
<dbReference type="InterPro" id="IPR037939">
    <property type="entry name" value="CRADD"/>
</dbReference>
<reference evidence="3 4" key="1">
    <citation type="submission" date="2019-01" db="EMBL/GenBank/DDBJ databases">
        <title>A draft genome assembly of the solar-powered sea slug Elysia chlorotica.</title>
        <authorList>
            <person name="Cai H."/>
            <person name="Li Q."/>
            <person name="Fang X."/>
            <person name="Li J."/>
            <person name="Curtis N.E."/>
            <person name="Altenburger A."/>
            <person name="Shibata T."/>
            <person name="Feng M."/>
            <person name="Maeda T."/>
            <person name="Schwartz J.A."/>
            <person name="Shigenobu S."/>
            <person name="Lundholm N."/>
            <person name="Nishiyama T."/>
            <person name="Yang H."/>
            <person name="Hasebe M."/>
            <person name="Li S."/>
            <person name="Pierce S.K."/>
            <person name="Wang J."/>
        </authorList>
    </citation>
    <scope>NUCLEOTIDE SEQUENCE [LARGE SCALE GENOMIC DNA]</scope>
    <source>
        <strain evidence="3">EC2010</strain>
        <tissue evidence="3">Whole organism of an adult</tissue>
    </source>
</reference>
<feature type="region of interest" description="Disordered" evidence="1">
    <location>
        <begin position="47"/>
        <end position="124"/>
    </location>
</feature>
<accession>A0A3S0ZLC3</accession>
<dbReference type="EMBL" id="RQTK01000326">
    <property type="protein sequence ID" value="RUS81630.1"/>
    <property type="molecule type" value="Genomic_DNA"/>
</dbReference>
<dbReference type="AlphaFoldDB" id="A0A3S0ZLC3"/>
<dbReference type="Gene3D" id="1.10.533.10">
    <property type="entry name" value="Death Domain, Fas"/>
    <property type="match status" value="1"/>
</dbReference>
<dbReference type="PANTHER" id="PTHR15034:SF5">
    <property type="entry name" value="DEATH DOMAIN-CONTAINING PROTEIN CRADD"/>
    <property type="match status" value="1"/>
</dbReference>
<organism evidence="3 4">
    <name type="scientific">Elysia chlorotica</name>
    <name type="common">Eastern emerald elysia</name>
    <name type="synonym">Sea slug</name>
    <dbReference type="NCBI Taxonomy" id="188477"/>
    <lineage>
        <taxon>Eukaryota</taxon>
        <taxon>Metazoa</taxon>
        <taxon>Spiralia</taxon>
        <taxon>Lophotrochozoa</taxon>
        <taxon>Mollusca</taxon>
        <taxon>Gastropoda</taxon>
        <taxon>Heterobranchia</taxon>
        <taxon>Euthyneura</taxon>
        <taxon>Panpulmonata</taxon>
        <taxon>Sacoglossa</taxon>
        <taxon>Placobranchoidea</taxon>
        <taxon>Plakobranchidae</taxon>
        <taxon>Elysia</taxon>
    </lineage>
</organism>
<dbReference type="OrthoDB" id="6162777at2759"/>
<feature type="domain" description="CARD" evidence="2">
    <location>
        <begin position="128"/>
        <end position="205"/>
    </location>
</feature>
<sequence length="385" mass="43932">MSEKDRSQGSLEDIEEQIRKLEREKEELERINERKRLEQRLQLLQGNVTQLKSGSSSKDNQSSGKNQASRGRDSGDLNTSLEESQARLRSLQQSVLNSSLGGASSLADDSQEDHNRSSDDADQLDDVMSATHKQALRIHRDVLVENMTPDDIFNDLISKHILTNSDVSRIKEKNTTEAINEELLNVLIRRSEKAFYVFVSSLRRTLQGWLANRLDPISQPTNKRRRRTGEMNVNIDCERVVPARSKRSTCTCQEVEEQILLMAKGAFAHIRRRDASPAAFEQFRKEIQQTNIVIKESMEIRNTLKELCRHGDLVDLSEGSVCFTLRCTSLTSCQELWDRYISGCLLGIFQKHLVNPFLLKTCGAQEIHLCLRISRIEFLTCAIEL</sequence>
<keyword evidence="4" id="KW-1185">Reference proteome</keyword>
<dbReference type="InterPro" id="IPR001315">
    <property type="entry name" value="CARD"/>
</dbReference>
<evidence type="ECO:0000259" key="2">
    <source>
        <dbReference type="PROSITE" id="PS50209"/>
    </source>
</evidence>
<dbReference type="GO" id="GO:0002020">
    <property type="term" value="F:protease binding"/>
    <property type="evidence" value="ECO:0007669"/>
    <property type="project" value="InterPro"/>
</dbReference>
<evidence type="ECO:0000313" key="3">
    <source>
        <dbReference type="EMBL" id="RUS81630.1"/>
    </source>
</evidence>
<dbReference type="Pfam" id="PF00619">
    <property type="entry name" value="CARD"/>
    <property type="match status" value="1"/>
</dbReference>
<gene>
    <name evidence="3" type="ORF">EGW08_010593</name>
</gene>
<dbReference type="SMART" id="SM00114">
    <property type="entry name" value="CARD"/>
    <property type="match status" value="1"/>
</dbReference>
<dbReference type="GO" id="GO:0070513">
    <property type="term" value="F:death domain binding"/>
    <property type="evidence" value="ECO:0007669"/>
    <property type="project" value="InterPro"/>
</dbReference>
<evidence type="ECO:0000313" key="4">
    <source>
        <dbReference type="Proteomes" id="UP000271974"/>
    </source>
</evidence>
<dbReference type="SUPFAM" id="SSF47986">
    <property type="entry name" value="DEATH domain"/>
    <property type="match status" value="1"/>
</dbReference>
<name>A0A3S0ZLC3_ELYCH</name>
<evidence type="ECO:0000256" key="1">
    <source>
        <dbReference type="SAM" id="MobiDB-lite"/>
    </source>
</evidence>
<protein>
    <recommendedName>
        <fullName evidence="2">CARD domain-containing protein</fullName>
    </recommendedName>
</protein>
<dbReference type="InterPro" id="IPR011029">
    <property type="entry name" value="DEATH-like_dom_sf"/>
</dbReference>
<dbReference type="Proteomes" id="UP000271974">
    <property type="component" value="Unassembled WGS sequence"/>
</dbReference>
<comment type="caution">
    <text evidence="3">The sequence shown here is derived from an EMBL/GenBank/DDBJ whole genome shotgun (WGS) entry which is preliminary data.</text>
</comment>
<dbReference type="GO" id="GO:0042981">
    <property type="term" value="P:regulation of apoptotic process"/>
    <property type="evidence" value="ECO:0007669"/>
    <property type="project" value="InterPro"/>
</dbReference>
<dbReference type="STRING" id="188477.A0A3S0ZLC3"/>
<proteinExistence type="predicted"/>
<dbReference type="PROSITE" id="PS50209">
    <property type="entry name" value="CARD"/>
    <property type="match status" value="1"/>
</dbReference>